<feature type="transmembrane region" description="Helical" evidence="6">
    <location>
        <begin position="47"/>
        <end position="73"/>
    </location>
</feature>
<organism evidence="9 11">
    <name type="scientific">Superficieibacter electus</name>
    <dbReference type="NCBI Taxonomy" id="2022662"/>
    <lineage>
        <taxon>Bacteria</taxon>
        <taxon>Pseudomonadati</taxon>
        <taxon>Pseudomonadota</taxon>
        <taxon>Gammaproteobacteria</taxon>
        <taxon>Enterobacterales</taxon>
        <taxon>Enterobacteriaceae</taxon>
        <taxon>Superficieibacter</taxon>
    </lineage>
</organism>
<keyword evidence="6" id="KW-0997">Cell inner membrane</keyword>
<evidence type="ECO:0000256" key="1">
    <source>
        <dbReference type="ARBA" id="ARBA00004651"/>
    </source>
</evidence>
<evidence type="ECO:0000259" key="7">
    <source>
        <dbReference type="Pfam" id="PF05425"/>
    </source>
</evidence>
<comment type="caution">
    <text evidence="9">The sequence shown here is derived from an EMBL/GenBank/DDBJ whole genome shotgun (WGS) entry which is preliminary data.</text>
</comment>
<feature type="transmembrane region" description="Helical" evidence="6">
    <location>
        <begin position="152"/>
        <end position="172"/>
    </location>
</feature>
<feature type="transmembrane region" description="Helical" evidence="6">
    <location>
        <begin position="193"/>
        <end position="213"/>
    </location>
</feature>
<feature type="transmembrane region" description="Helical" evidence="6">
    <location>
        <begin position="12"/>
        <end position="31"/>
    </location>
</feature>
<evidence type="ECO:0000256" key="4">
    <source>
        <dbReference type="ARBA" id="ARBA00022989"/>
    </source>
</evidence>
<comment type="similarity">
    <text evidence="6">Belongs to the CopD family.</text>
</comment>
<sequence>MLDSAWVGLRFAHFTALLLAFGCVFFSAWLAPDRVRQRIARRFRLPLYLLLALNASTALLLLMVQGGMMAGGWPDVWRPEVWWAVVGTQFGNVWLWQIVLSGLTLAIAWMRPYRNMALVLMLLCAQIVLQASVGHAAMHVGLISVIHRANQALHLLCASVWLGGLLPFLYCLRLAKGRWRHPAIYTMLRFSRYGHLAVAGVLLTGINNAWLVQGEWLSASAYGRALVLKCVLVAVMVAIALVNRYVLVPRMNRDNTRMHTFFVHMTQAEMGLGALVLAIVSLFATWEPF</sequence>
<feature type="domain" description="Copper resistance protein D" evidence="7">
    <location>
        <begin position="187"/>
        <end position="282"/>
    </location>
</feature>
<keyword evidence="6" id="KW-0186">Copper</keyword>
<dbReference type="GO" id="GO:0046688">
    <property type="term" value="P:response to copper ion"/>
    <property type="evidence" value="ECO:0007669"/>
    <property type="project" value="UniProtKB-UniRule"/>
</dbReference>
<comment type="function">
    <text evidence="6">Involved in copper resistance.</text>
</comment>
<evidence type="ECO:0000256" key="6">
    <source>
        <dbReference type="RuleBase" id="RU369037"/>
    </source>
</evidence>
<proteinExistence type="inferred from homology"/>
<accession>A0A2P5GNX6</accession>
<dbReference type="InterPro" id="IPR032694">
    <property type="entry name" value="CopC/D"/>
</dbReference>
<keyword evidence="10" id="KW-1185">Reference proteome</keyword>
<evidence type="ECO:0000256" key="3">
    <source>
        <dbReference type="ARBA" id="ARBA00022692"/>
    </source>
</evidence>
<evidence type="ECO:0000313" key="8">
    <source>
        <dbReference type="EMBL" id="POP44885.1"/>
    </source>
</evidence>
<dbReference type="GO" id="GO:0006825">
    <property type="term" value="P:copper ion transport"/>
    <property type="evidence" value="ECO:0007669"/>
    <property type="project" value="InterPro"/>
</dbReference>
<reference evidence="10 11" key="1">
    <citation type="submission" date="2018-01" db="EMBL/GenBank/DDBJ databases">
        <title>Superficieibacter electus gen. nov., sp. nov., an extended-spectrum beta-lactamase possessing member of the Enterobacteriaceae family, isolated from intensive care unit surfaces.</title>
        <authorList>
            <person name="Potter R.F."/>
            <person name="D'Souza A.W."/>
        </authorList>
    </citation>
    <scope>NUCLEOTIDE SEQUENCE [LARGE SCALE GENOMIC DNA]</scope>
    <source>
        <strain evidence="9 11">BP-1</strain>
        <strain evidence="8 10">BP-2</strain>
    </source>
</reference>
<evidence type="ECO:0000256" key="2">
    <source>
        <dbReference type="ARBA" id="ARBA00022475"/>
    </source>
</evidence>
<feature type="transmembrane region" description="Helical" evidence="6">
    <location>
        <begin position="268"/>
        <end position="286"/>
    </location>
</feature>
<dbReference type="Pfam" id="PF05425">
    <property type="entry name" value="CopD"/>
    <property type="match status" value="1"/>
</dbReference>
<dbReference type="InterPro" id="IPR008457">
    <property type="entry name" value="Cu-R_CopD_dom"/>
</dbReference>
<keyword evidence="5 6" id="KW-0472">Membrane</keyword>
<comment type="subcellular location">
    <subcellularLocation>
        <location evidence="6">Cell inner membrane</location>
        <topology evidence="6">Multi-pass membrane protein</topology>
    </subcellularLocation>
    <subcellularLocation>
        <location evidence="1">Cell membrane</location>
        <topology evidence="1">Multi-pass membrane protein</topology>
    </subcellularLocation>
</comment>
<keyword evidence="3 6" id="KW-0812">Transmembrane</keyword>
<evidence type="ECO:0000313" key="11">
    <source>
        <dbReference type="Proteomes" id="UP000247005"/>
    </source>
</evidence>
<protein>
    <recommendedName>
        <fullName evidence="6">Copper resistance protein D</fullName>
    </recommendedName>
</protein>
<feature type="transmembrane region" description="Helical" evidence="6">
    <location>
        <begin position="117"/>
        <end position="146"/>
    </location>
</feature>
<gene>
    <name evidence="9" type="ORF">CHU32_13440</name>
    <name evidence="8" type="ORF">CHU33_10515</name>
</gene>
<evidence type="ECO:0000256" key="5">
    <source>
        <dbReference type="ARBA" id="ARBA00023136"/>
    </source>
</evidence>
<dbReference type="InterPro" id="IPR047689">
    <property type="entry name" value="CopD"/>
</dbReference>
<keyword evidence="4 6" id="KW-1133">Transmembrane helix</keyword>
<dbReference type="RefSeq" id="WP_103676031.1">
    <property type="nucleotide sequence ID" value="NZ_PQGD01000010.1"/>
</dbReference>
<name>A0A2P5GNX6_9ENTR</name>
<dbReference type="GO" id="GO:0005886">
    <property type="term" value="C:plasma membrane"/>
    <property type="evidence" value="ECO:0007669"/>
    <property type="project" value="UniProtKB-SubCell"/>
</dbReference>
<dbReference type="EMBL" id="PQGD01000010">
    <property type="protein sequence ID" value="POP48272.1"/>
    <property type="molecule type" value="Genomic_DNA"/>
</dbReference>
<dbReference type="PANTHER" id="PTHR34820">
    <property type="entry name" value="INNER MEMBRANE PROTEIN YEBZ"/>
    <property type="match status" value="1"/>
</dbReference>
<dbReference type="NCBIfam" id="NF033808">
    <property type="entry name" value="copper_CopD"/>
    <property type="match status" value="1"/>
</dbReference>
<dbReference type="OrthoDB" id="7032707at2"/>
<feature type="transmembrane region" description="Helical" evidence="6">
    <location>
        <begin position="93"/>
        <end position="110"/>
    </location>
</feature>
<evidence type="ECO:0000313" key="10">
    <source>
        <dbReference type="Proteomes" id="UP000237073"/>
    </source>
</evidence>
<dbReference type="Proteomes" id="UP000237073">
    <property type="component" value="Unassembled WGS sequence"/>
</dbReference>
<dbReference type="Proteomes" id="UP000247005">
    <property type="component" value="Unassembled WGS sequence"/>
</dbReference>
<dbReference type="PANTHER" id="PTHR34820:SF4">
    <property type="entry name" value="INNER MEMBRANE PROTEIN YEBZ"/>
    <property type="match status" value="1"/>
</dbReference>
<keyword evidence="2 6" id="KW-1003">Cell membrane</keyword>
<evidence type="ECO:0000313" key="9">
    <source>
        <dbReference type="EMBL" id="POP48272.1"/>
    </source>
</evidence>
<dbReference type="AlphaFoldDB" id="A0A2P5GNX6"/>
<dbReference type="EMBL" id="PQGE01000008">
    <property type="protein sequence ID" value="POP44885.1"/>
    <property type="molecule type" value="Genomic_DNA"/>
</dbReference>
<feature type="transmembrane region" description="Helical" evidence="6">
    <location>
        <begin position="225"/>
        <end position="247"/>
    </location>
</feature>